<protein>
    <submittedName>
        <fullName evidence="4">AcrR family transcriptional regulator</fullName>
    </submittedName>
</protein>
<dbReference type="Proteomes" id="UP000553706">
    <property type="component" value="Unassembled WGS sequence"/>
</dbReference>
<evidence type="ECO:0000313" key="5">
    <source>
        <dbReference type="Proteomes" id="UP000553706"/>
    </source>
</evidence>
<evidence type="ECO:0000256" key="1">
    <source>
        <dbReference type="ARBA" id="ARBA00023125"/>
    </source>
</evidence>
<dbReference type="SUPFAM" id="SSF48498">
    <property type="entry name" value="Tetracyclin repressor-like, C-terminal domain"/>
    <property type="match status" value="1"/>
</dbReference>
<dbReference type="PANTHER" id="PTHR30055">
    <property type="entry name" value="HTH-TYPE TRANSCRIPTIONAL REGULATOR RUTR"/>
    <property type="match status" value="1"/>
</dbReference>
<name>A0A840VM48_9PROT</name>
<comment type="caution">
    <text evidence="4">The sequence shown here is derived from an EMBL/GenBank/DDBJ whole genome shotgun (WGS) entry which is preliminary data.</text>
</comment>
<sequence length="194" mass="21369">MKLFEAAESVFLAKGYHAATMDEVAKAAGMSKKTVYALISSKADLFTSLLTHHQSLLKFPEPEPDWTPQDILVAHLLTLARFLLSPSQIAILRLIMAEYTHSPDFGRVFMRNRVIKAKSKLESCLSELAINHGICAPEAKEYAAMLFGMAIGEFHLSTLIGFRAPPSKQALEARVRRAVDIFCAGCCPCAETPE</sequence>
<gene>
    <name evidence="4" type="ORF">HNP71_000909</name>
</gene>
<dbReference type="InterPro" id="IPR001647">
    <property type="entry name" value="HTH_TetR"/>
</dbReference>
<dbReference type="PRINTS" id="PR00455">
    <property type="entry name" value="HTHTETR"/>
</dbReference>
<dbReference type="Pfam" id="PF00440">
    <property type="entry name" value="TetR_N"/>
    <property type="match status" value="1"/>
</dbReference>
<keyword evidence="1 2" id="KW-0238">DNA-binding</keyword>
<feature type="domain" description="HTH tetR-type" evidence="3">
    <location>
        <begin position="1"/>
        <end position="57"/>
    </location>
</feature>
<dbReference type="PROSITE" id="PS50977">
    <property type="entry name" value="HTH_TETR_2"/>
    <property type="match status" value="1"/>
</dbReference>
<dbReference type="AlphaFoldDB" id="A0A840VM48"/>
<dbReference type="InterPro" id="IPR036271">
    <property type="entry name" value="Tet_transcr_reg_TetR-rel_C_sf"/>
</dbReference>
<accession>A0A840VM48</accession>
<dbReference type="GO" id="GO:0000976">
    <property type="term" value="F:transcription cis-regulatory region binding"/>
    <property type="evidence" value="ECO:0007669"/>
    <property type="project" value="TreeGrafter"/>
</dbReference>
<dbReference type="RefSeq" id="WP_183265676.1">
    <property type="nucleotide sequence ID" value="NZ_JACHFJ010000002.1"/>
</dbReference>
<dbReference type="SUPFAM" id="SSF46689">
    <property type="entry name" value="Homeodomain-like"/>
    <property type="match status" value="1"/>
</dbReference>
<evidence type="ECO:0000256" key="2">
    <source>
        <dbReference type="PROSITE-ProRule" id="PRU00335"/>
    </source>
</evidence>
<reference evidence="4 5" key="1">
    <citation type="submission" date="2020-08" db="EMBL/GenBank/DDBJ databases">
        <title>Genomic Encyclopedia of Type Strains, Phase IV (KMG-IV): sequencing the most valuable type-strain genomes for metagenomic binning, comparative biology and taxonomic classification.</title>
        <authorList>
            <person name="Goeker M."/>
        </authorList>
    </citation>
    <scope>NUCLEOTIDE SEQUENCE [LARGE SCALE GENOMIC DNA]</scope>
    <source>
        <strain evidence="4 5">DSM 27026</strain>
    </source>
</reference>
<evidence type="ECO:0000259" key="3">
    <source>
        <dbReference type="PROSITE" id="PS50977"/>
    </source>
</evidence>
<dbReference type="InterPro" id="IPR039536">
    <property type="entry name" value="TetR_C_Proteobacteria"/>
</dbReference>
<proteinExistence type="predicted"/>
<dbReference type="GO" id="GO:0003700">
    <property type="term" value="F:DNA-binding transcription factor activity"/>
    <property type="evidence" value="ECO:0007669"/>
    <property type="project" value="TreeGrafter"/>
</dbReference>
<evidence type="ECO:0000313" key="4">
    <source>
        <dbReference type="EMBL" id="MBB5372671.1"/>
    </source>
</evidence>
<dbReference type="InterPro" id="IPR009057">
    <property type="entry name" value="Homeodomain-like_sf"/>
</dbReference>
<dbReference type="Gene3D" id="1.10.357.10">
    <property type="entry name" value="Tetracycline Repressor, domain 2"/>
    <property type="match status" value="1"/>
</dbReference>
<dbReference type="Pfam" id="PF14246">
    <property type="entry name" value="TetR_C_7"/>
    <property type="match status" value="1"/>
</dbReference>
<organism evidence="4 5">
    <name type="scientific">Acidocella aromatica</name>
    <dbReference type="NCBI Taxonomy" id="1303579"/>
    <lineage>
        <taxon>Bacteria</taxon>
        <taxon>Pseudomonadati</taxon>
        <taxon>Pseudomonadota</taxon>
        <taxon>Alphaproteobacteria</taxon>
        <taxon>Acetobacterales</taxon>
        <taxon>Acidocellaceae</taxon>
        <taxon>Acidocella</taxon>
    </lineage>
</organism>
<dbReference type="PANTHER" id="PTHR30055:SF146">
    <property type="entry name" value="HTH-TYPE TRANSCRIPTIONAL DUAL REGULATOR CECR"/>
    <property type="match status" value="1"/>
</dbReference>
<dbReference type="InterPro" id="IPR050109">
    <property type="entry name" value="HTH-type_TetR-like_transc_reg"/>
</dbReference>
<keyword evidence="5" id="KW-1185">Reference proteome</keyword>
<feature type="DNA-binding region" description="H-T-H motif" evidence="2">
    <location>
        <begin position="20"/>
        <end position="39"/>
    </location>
</feature>
<dbReference type="EMBL" id="JACHFJ010000002">
    <property type="protein sequence ID" value="MBB5372671.1"/>
    <property type="molecule type" value="Genomic_DNA"/>
</dbReference>